<evidence type="ECO:0000313" key="2">
    <source>
        <dbReference type="EMBL" id="KAK0650808.1"/>
    </source>
</evidence>
<keyword evidence="1" id="KW-0472">Membrane</keyword>
<proteinExistence type="predicted"/>
<name>A0AA39YE22_9PEZI</name>
<evidence type="ECO:0000256" key="1">
    <source>
        <dbReference type="SAM" id="Phobius"/>
    </source>
</evidence>
<keyword evidence="1" id="KW-0812">Transmembrane</keyword>
<protein>
    <submittedName>
        <fullName evidence="2">Uncharacterized protein</fullName>
    </submittedName>
</protein>
<dbReference type="EMBL" id="JAULSY010000318">
    <property type="protein sequence ID" value="KAK0650808.1"/>
    <property type="molecule type" value="Genomic_DNA"/>
</dbReference>
<dbReference type="Proteomes" id="UP001174997">
    <property type="component" value="Unassembled WGS sequence"/>
</dbReference>
<organism evidence="2 3">
    <name type="scientific">Cercophora samala</name>
    <dbReference type="NCBI Taxonomy" id="330535"/>
    <lineage>
        <taxon>Eukaryota</taxon>
        <taxon>Fungi</taxon>
        <taxon>Dikarya</taxon>
        <taxon>Ascomycota</taxon>
        <taxon>Pezizomycotina</taxon>
        <taxon>Sordariomycetes</taxon>
        <taxon>Sordariomycetidae</taxon>
        <taxon>Sordariales</taxon>
        <taxon>Lasiosphaeriaceae</taxon>
        <taxon>Cercophora</taxon>
    </lineage>
</organism>
<gene>
    <name evidence="2" type="ORF">QBC41DRAFT_238767</name>
</gene>
<accession>A0AA39YE22</accession>
<feature type="transmembrane region" description="Helical" evidence="1">
    <location>
        <begin position="12"/>
        <end position="30"/>
    </location>
</feature>
<dbReference type="AlphaFoldDB" id="A0AA39YE22"/>
<keyword evidence="3" id="KW-1185">Reference proteome</keyword>
<keyword evidence="1" id="KW-1133">Transmembrane helix</keyword>
<comment type="caution">
    <text evidence="2">The sequence shown here is derived from an EMBL/GenBank/DDBJ whole genome shotgun (WGS) entry which is preliminary data.</text>
</comment>
<reference evidence="2" key="1">
    <citation type="submission" date="2023-06" db="EMBL/GenBank/DDBJ databases">
        <title>Genome-scale phylogeny and comparative genomics of the fungal order Sordariales.</title>
        <authorList>
            <consortium name="Lawrence Berkeley National Laboratory"/>
            <person name="Hensen N."/>
            <person name="Bonometti L."/>
            <person name="Westerberg I."/>
            <person name="Brannstrom I.O."/>
            <person name="Guillou S."/>
            <person name="Cros-Aarteil S."/>
            <person name="Calhoun S."/>
            <person name="Haridas S."/>
            <person name="Kuo A."/>
            <person name="Mondo S."/>
            <person name="Pangilinan J."/>
            <person name="Riley R."/>
            <person name="Labutti K."/>
            <person name="Andreopoulos B."/>
            <person name="Lipzen A."/>
            <person name="Chen C."/>
            <person name="Yanf M."/>
            <person name="Daum C."/>
            <person name="Ng V."/>
            <person name="Clum A."/>
            <person name="Steindorff A."/>
            <person name="Ohm R."/>
            <person name="Martin F."/>
            <person name="Silar P."/>
            <person name="Natvig D."/>
            <person name="Lalanne C."/>
            <person name="Gautier V."/>
            <person name="Ament-Velasquez S.L."/>
            <person name="Kruys A."/>
            <person name="Hutchinson M.I."/>
            <person name="Powell A.J."/>
            <person name="Barry K."/>
            <person name="Miller A.N."/>
            <person name="Grigoriev I.V."/>
            <person name="Debuchy R."/>
            <person name="Gladieux P."/>
            <person name="Thoren M.H."/>
            <person name="Johannesson H."/>
        </authorList>
    </citation>
    <scope>NUCLEOTIDE SEQUENCE</scope>
    <source>
        <strain evidence="2">CBS 307.81</strain>
    </source>
</reference>
<feature type="non-terminal residue" evidence="2">
    <location>
        <position position="1"/>
    </location>
</feature>
<sequence>EAINLKGNNTINTINIIVFRLTIINGLSIIKKAITKVRFKDIGSIKGTKGSARLR</sequence>
<evidence type="ECO:0000313" key="3">
    <source>
        <dbReference type="Proteomes" id="UP001174997"/>
    </source>
</evidence>